<gene>
    <name evidence="1" type="ORF">OKA104_LOCUS45844</name>
</gene>
<feature type="non-terminal residue" evidence="1">
    <location>
        <position position="1"/>
    </location>
</feature>
<evidence type="ECO:0008006" key="3">
    <source>
        <dbReference type="Google" id="ProtNLM"/>
    </source>
</evidence>
<organism evidence="1 2">
    <name type="scientific">Adineta steineri</name>
    <dbReference type="NCBI Taxonomy" id="433720"/>
    <lineage>
        <taxon>Eukaryota</taxon>
        <taxon>Metazoa</taxon>
        <taxon>Spiralia</taxon>
        <taxon>Gnathifera</taxon>
        <taxon>Rotifera</taxon>
        <taxon>Eurotatoria</taxon>
        <taxon>Bdelloidea</taxon>
        <taxon>Adinetida</taxon>
        <taxon>Adinetidae</taxon>
        <taxon>Adineta</taxon>
    </lineage>
</organism>
<evidence type="ECO:0000313" key="2">
    <source>
        <dbReference type="Proteomes" id="UP000663881"/>
    </source>
</evidence>
<evidence type="ECO:0000313" key="1">
    <source>
        <dbReference type="EMBL" id="CAF4293838.1"/>
    </source>
</evidence>
<name>A0A820HER1_9BILA</name>
<dbReference type="AlphaFoldDB" id="A0A820HER1"/>
<reference evidence="1" key="1">
    <citation type="submission" date="2021-02" db="EMBL/GenBank/DDBJ databases">
        <authorList>
            <person name="Nowell W R."/>
        </authorList>
    </citation>
    <scope>NUCLEOTIDE SEQUENCE</scope>
</reference>
<accession>A0A820HER1</accession>
<comment type="caution">
    <text evidence="1">The sequence shown here is derived from an EMBL/GenBank/DDBJ whole genome shotgun (WGS) entry which is preliminary data.</text>
</comment>
<sequence length="234" mass="25383">TTINQPNLCPSTTWYTNAITFANSSIAGTYVYGVFVGLDNTVYVANEQTNKVVVCLSTPYDLFATPQGDIYVDNGVNNRRVDKFSFNSNISTSVMSVPNGCTGVFVDISNTLYCSAYTSHQVVKKWLYDNMTTSTIVAGTGTAGSTATTLNIPIGIFVDDKFNLYVADCLNNRIQMFPVGQLTGITLAGASAPGTITLNEPNGIILDDNRYLFIADCYNHRIIGSGPYGFRCLF</sequence>
<dbReference type="SUPFAM" id="SSF101898">
    <property type="entry name" value="NHL repeat"/>
    <property type="match status" value="1"/>
</dbReference>
<feature type="non-terminal residue" evidence="1">
    <location>
        <position position="234"/>
    </location>
</feature>
<dbReference type="EMBL" id="CAJOAY010015805">
    <property type="protein sequence ID" value="CAF4293838.1"/>
    <property type="molecule type" value="Genomic_DNA"/>
</dbReference>
<dbReference type="Gene3D" id="2.120.10.30">
    <property type="entry name" value="TolB, C-terminal domain"/>
    <property type="match status" value="1"/>
</dbReference>
<dbReference type="Proteomes" id="UP000663881">
    <property type="component" value="Unassembled WGS sequence"/>
</dbReference>
<protein>
    <recommendedName>
        <fullName evidence="3">NHL repeat containing protein-like protein</fullName>
    </recommendedName>
</protein>
<dbReference type="InterPro" id="IPR011042">
    <property type="entry name" value="6-blade_b-propeller_TolB-like"/>
</dbReference>
<proteinExistence type="predicted"/>